<organism evidence="1 2">
    <name type="scientific">Sphaerisporangium siamense</name>
    <dbReference type="NCBI Taxonomy" id="795645"/>
    <lineage>
        <taxon>Bacteria</taxon>
        <taxon>Bacillati</taxon>
        <taxon>Actinomycetota</taxon>
        <taxon>Actinomycetes</taxon>
        <taxon>Streptosporangiales</taxon>
        <taxon>Streptosporangiaceae</taxon>
        <taxon>Sphaerisporangium</taxon>
    </lineage>
</organism>
<dbReference type="Proteomes" id="UP000542210">
    <property type="component" value="Unassembled WGS sequence"/>
</dbReference>
<gene>
    <name evidence="1" type="ORF">BJ982_006304</name>
</gene>
<accession>A0A7W7DDC9</accession>
<reference evidence="1 2" key="1">
    <citation type="submission" date="2020-08" db="EMBL/GenBank/DDBJ databases">
        <title>Sequencing the genomes of 1000 actinobacteria strains.</title>
        <authorList>
            <person name="Klenk H.-P."/>
        </authorList>
    </citation>
    <scope>NUCLEOTIDE SEQUENCE [LARGE SCALE GENOMIC DNA]</scope>
    <source>
        <strain evidence="1 2">DSM 45784</strain>
    </source>
</reference>
<name>A0A7W7DDC9_9ACTN</name>
<proteinExistence type="predicted"/>
<dbReference type="AlphaFoldDB" id="A0A7W7DDC9"/>
<comment type="caution">
    <text evidence="1">The sequence shown here is derived from an EMBL/GenBank/DDBJ whole genome shotgun (WGS) entry which is preliminary data.</text>
</comment>
<evidence type="ECO:0000313" key="1">
    <source>
        <dbReference type="EMBL" id="MBB4704760.1"/>
    </source>
</evidence>
<protein>
    <submittedName>
        <fullName evidence="1">Uncharacterized protein</fullName>
    </submittedName>
</protein>
<keyword evidence="2" id="KW-1185">Reference proteome</keyword>
<evidence type="ECO:0000313" key="2">
    <source>
        <dbReference type="Proteomes" id="UP000542210"/>
    </source>
</evidence>
<sequence length="37" mass="4139">MAFTRKGAWTYTWGRGRAQKVTAPADEAADRIWGLAQ</sequence>
<dbReference type="EMBL" id="JACHND010000001">
    <property type="protein sequence ID" value="MBB4704760.1"/>
    <property type="molecule type" value="Genomic_DNA"/>
</dbReference>